<evidence type="ECO:0000256" key="3">
    <source>
        <dbReference type="ARBA" id="ARBA00022691"/>
    </source>
</evidence>
<dbReference type="PROSITE" id="PS51679">
    <property type="entry name" value="SAM_MT_C5"/>
    <property type="match status" value="1"/>
</dbReference>
<accession>A0A3E0VQY5</accession>
<dbReference type="PANTHER" id="PTHR10629">
    <property type="entry name" value="CYTOSINE-SPECIFIC METHYLTRANSFERASE"/>
    <property type="match status" value="1"/>
</dbReference>
<dbReference type="PROSITE" id="PS00094">
    <property type="entry name" value="C5_MTASE_1"/>
    <property type="match status" value="1"/>
</dbReference>
<sequence>MSALARRRHGDTRADYADEVTSEITVLDLFAGAGGLTAGLHAASDRFRTVGAVEIDRAAAASYEATYGKGLVYAGDIKTWLAEQYVPSADLIIGGPPCQGFSSLGKQDVEDERNTLWEEYAQTIRRATPKYFVVENVAEFKKSPQYLRFKAATSSTGMLADYDFQAEVLNSAAFGAPQARRRTVLIGYHRDLGFPGIPKPTHSANSALDGLLPYATVENALGRVPRIPDRDEVFGQRRTMFNSKQYAGAFSVRDLHWSRNYSELSRKRFAVIPAGGNRRNLEPHPELMAQCWVTHKTGSGDVMGRLHWDRPSVTIRTEFFKPEKGRYLHPEEDRAITHYEAAILQGFGPKHRFVGSRTDIARQIGNAVPIPLGAAIGRLLAAVI</sequence>
<dbReference type="Gene3D" id="3.90.120.10">
    <property type="entry name" value="DNA Methylase, subunit A, domain 2"/>
    <property type="match status" value="1"/>
</dbReference>
<dbReference type="Pfam" id="PF00145">
    <property type="entry name" value="DNA_methylase"/>
    <property type="match status" value="1"/>
</dbReference>
<dbReference type="GO" id="GO:0003886">
    <property type="term" value="F:DNA (cytosine-5-)-methyltransferase activity"/>
    <property type="evidence" value="ECO:0007669"/>
    <property type="project" value="UniProtKB-EC"/>
</dbReference>
<keyword evidence="2 5" id="KW-0808">Transferase</keyword>
<reference evidence="8 9" key="1">
    <citation type="submission" date="2017-04" db="EMBL/GenBank/DDBJ databases">
        <title>Comparative genome analysis of Subtercola boreus.</title>
        <authorList>
            <person name="Cho Y.-J."/>
            <person name="Cho A."/>
            <person name="Kim O.-S."/>
            <person name="Lee J.-I."/>
        </authorList>
    </citation>
    <scope>NUCLEOTIDE SEQUENCE [LARGE SCALE GENOMIC DNA]</scope>
    <source>
        <strain evidence="8 9">P27479</strain>
    </source>
</reference>
<dbReference type="OrthoDB" id="9813719at2"/>
<keyword evidence="4" id="KW-0680">Restriction system</keyword>
<dbReference type="Proteomes" id="UP000256541">
    <property type="component" value="Unassembled WGS sequence"/>
</dbReference>
<comment type="similarity">
    <text evidence="5 6">Belongs to the class I-like SAM-binding methyltransferase superfamily. C5-methyltransferase family.</text>
</comment>
<dbReference type="NCBIfam" id="TIGR00675">
    <property type="entry name" value="dcm"/>
    <property type="match status" value="1"/>
</dbReference>
<organism evidence="8 9">
    <name type="scientific">Subtercola boreus</name>
    <dbReference type="NCBI Taxonomy" id="120213"/>
    <lineage>
        <taxon>Bacteria</taxon>
        <taxon>Bacillati</taxon>
        <taxon>Actinomycetota</taxon>
        <taxon>Actinomycetes</taxon>
        <taxon>Micrococcales</taxon>
        <taxon>Microbacteriaceae</taxon>
        <taxon>Subtercola</taxon>
    </lineage>
</organism>
<dbReference type="SUPFAM" id="SSF53335">
    <property type="entry name" value="S-adenosyl-L-methionine-dependent methyltransferases"/>
    <property type="match status" value="1"/>
</dbReference>
<name>A0A3E0VQY5_9MICO</name>
<keyword evidence="3 5" id="KW-0949">S-adenosyl-L-methionine</keyword>
<evidence type="ECO:0000256" key="6">
    <source>
        <dbReference type="RuleBase" id="RU000416"/>
    </source>
</evidence>
<comment type="catalytic activity">
    <reaction evidence="7">
        <text>a 2'-deoxycytidine in DNA + S-adenosyl-L-methionine = a 5-methyl-2'-deoxycytidine in DNA + S-adenosyl-L-homocysteine + H(+)</text>
        <dbReference type="Rhea" id="RHEA:13681"/>
        <dbReference type="Rhea" id="RHEA-COMP:11369"/>
        <dbReference type="Rhea" id="RHEA-COMP:11370"/>
        <dbReference type="ChEBI" id="CHEBI:15378"/>
        <dbReference type="ChEBI" id="CHEBI:57856"/>
        <dbReference type="ChEBI" id="CHEBI:59789"/>
        <dbReference type="ChEBI" id="CHEBI:85452"/>
        <dbReference type="ChEBI" id="CHEBI:85454"/>
        <dbReference type="EC" id="2.1.1.37"/>
    </reaction>
</comment>
<dbReference type="PROSITE" id="PS00095">
    <property type="entry name" value="C5_MTASE_2"/>
    <property type="match status" value="1"/>
</dbReference>
<evidence type="ECO:0000256" key="7">
    <source>
        <dbReference type="RuleBase" id="RU000417"/>
    </source>
</evidence>
<keyword evidence="1 5" id="KW-0489">Methyltransferase</keyword>
<dbReference type="EC" id="2.1.1.37" evidence="7"/>
<dbReference type="GO" id="GO:0032259">
    <property type="term" value="P:methylation"/>
    <property type="evidence" value="ECO:0007669"/>
    <property type="project" value="UniProtKB-KW"/>
</dbReference>
<dbReference type="InterPro" id="IPR050390">
    <property type="entry name" value="C5-Methyltransferase"/>
</dbReference>
<dbReference type="GO" id="GO:0009307">
    <property type="term" value="P:DNA restriction-modification system"/>
    <property type="evidence" value="ECO:0007669"/>
    <property type="project" value="UniProtKB-KW"/>
</dbReference>
<dbReference type="InterPro" id="IPR001525">
    <property type="entry name" value="C5_MeTfrase"/>
</dbReference>
<dbReference type="InterPro" id="IPR029063">
    <property type="entry name" value="SAM-dependent_MTases_sf"/>
</dbReference>
<protein>
    <recommendedName>
        <fullName evidence="7">Cytosine-specific methyltransferase</fullName>
        <ecNumber evidence="7">2.1.1.37</ecNumber>
    </recommendedName>
</protein>
<proteinExistence type="inferred from homology"/>
<dbReference type="EMBL" id="NBXB01000048">
    <property type="protein sequence ID" value="RFA11793.1"/>
    <property type="molecule type" value="Genomic_DNA"/>
</dbReference>
<evidence type="ECO:0000256" key="2">
    <source>
        <dbReference type="ARBA" id="ARBA00022679"/>
    </source>
</evidence>
<dbReference type="InterPro" id="IPR018117">
    <property type="entry name" value="C5_DNA_meth_AS"/>
</dbReference>
<feature type="active site" evidence="5">
    <location>
        <position position="98"/>
    </location>
</feature>
<dbReference type="PRINTS" id="PR00105">
    <property type="entry name" value="C5METTRFRASE"/>
</dbReference>
<evidence type="ECO:0000313" key="8">
    <source>
        <dbReference type="EMBL" id="RFA11793.1"/>
    </source>
</evidence>
<dbReference type="PANTHER" id="PTHR10629:SF52">
    <property type="entry name" value="DNA (CYTOSINE-5)-METHYLTRANSFERASE 1"/>
    <property type="match status" value="1"/>
</dbReference>
<dbReference type="InterPro" id="IPR031303">
    <property type="entry name" value="C5_meth_CS"/>
</dbReference>
<evidence type="ECO:0000313" key="9">
    <source>
        <dbReference type="Proteomes" id="UP000256541"/>
    </source>
</evidence>
<evidence type="ECO:0000256" key="4">
    <source>
        <dbReference type="ARBA" id="ARBA00022747"/>
    </source>
</evidence>
<dbReference type="Gene3D" id="3.40.50.150">
    <property type="entry name" value="Vaccinia Virus protein VP39"/>
    <property type="match status" value="1"/>
</dbReference>
<comment type="caution">
    <text evidence="8">The sequence shown here is derived from an EMBL/GenBank/DDBJ whole genome shotgun (WGS) entry which is preliminary data.</text>
</comment>
<dbReference type="GO" id="GO:0003677">
    <property type="term" value="F:DNA binding"/>
    <property type="evidence" value="ECO:0007669"/>
    <property type="project" value="TreeGrafter"/>
</dbReference>
<evidence type="ECO:0000256" key="1">
    <source>
        <dbReference type="ARBA" id="ARBA00022603"/>
    </source>
</evidence>
<gene>
    <name evidence="8" type="ORF">B7R22_17650</name>
</gene>
<dbReference type="GO" id="GO:0044027">
    <property type="term" value="P:negative regulation of gene expression via chromosomal CpG island methylation"/>
    <property type="evidence" value="ECO:0007669"/>
    <property type="project" value="TreeGrafter"/>
</dbReference>
<dbReference type="AlphaFoldDB" id="A0A3E0VQY5"/>
<evidence type="ECO:0000256" key="5">
    <source>
        <dbReference type="PROSITE-ProRule" id="PRU01016"/>
    </source>
</evidence>